<proteinExistence type="inferred from homology"/>
<dbReference type="PANTHER" id="PTHR46268">
    <property type="entry name" value="STRESS RESPONSE PROTEIN NHAX"/>
    <property type="match status" value="1"/>
</dbReference>
<name>A0A9E7TJI1_9EURY</name>
<sequence>MNKILVLLDGSKWSHKAAKHARMLAEKKGNTEIVLFSVIDREEIRSTAFYYCKQNNSCSIIKDYEEKIQRDTRHDINGEISEILLRFNREGIKCSSKLAVGLREEEILKEIGSEDYSYIVMGAFGKKSNVKTGTLSGMIAKDVEIPMIIVH</sequence>
<dbReference type="RefSeq" id="WP_257741907.1">
    <property type="nucleotide sequence ID" value="NZ_CP096115.1"/>
</dbReference>
<accession>A0A9E7TJI1</accession>
<dbReference type="Gene3D" id="3.40.50.620">
    <property type="entry name" value="HUPs"/>
    <property type="match status" value="1"/>
</dbReference>
<dbReference type="CDD" id="cd00293">
    <property type="entry name" value="USP-like"/>
    <property type="match status" value="1"/>
</dbReference>
<evidence type="ECO:0000313" key="3">
    <source>
        <dbReference type="EMBL" id="UUX91755.1"/>
    </source>
</evidence>
<evidence type="ECO:0000259" key="2">
    <source>
        <dbReference type="Pfam" id="PF00582"/>
    </source>
</evidence>
<dbReference type="EMBL" id="CP096115">
    <property type="protein sequence ID" value="UUX91755.1"/>
    <property type="molecule type" value="Genomic_DNA"/>
</dbReference>
<dbReference type="Proteomes" id="UP001060368">
    <property type="component" value="Chromosome"/>
</dbReference>
<organism evidence="3 4">
    <name type="scientific">Methanoplanus endosymbiosus</name>
    <dbReference type="NCBI Taxonomy" id="33865"/>
    <lineage>
        <taxon>Archaea</taxon>
        <taxon>Methanobacteriati</taxon>
        <taxon>Methanobacteriota</taxon>
        <taxon>Stenosarchaea group</taxon>
        <taxon>Methanomicrobia</taxon>
        <taxon>Methanomicrobiales</taxon>
        <taxon>Methanomicrobiaceae</taxon>
        <taxon>Methanoplanus</taxon>
    </lineage>
</organism>
<dbReference type="Pfam" id="PF00582">
    <property type="entry name" value="Usp"/>
    <property type="match status" value="1"/>
</dbReference>
<gene>
    <name evidence="3" type="ORF">L6E24_10325</name>
</gene>
<dbReference type="PANTHER" id="PTHR46268:SF25">
    <property type="entry name" value="USPA DOMAIN PROTEIN"/>
    <property type="match status" value="1"/>
</dbReference>
<keyword evidence="4" id="KW-1185">Reference proteome</keyword>
<reference evidence="3" key="1">
    <citation type="submission" date="2022-04" db="EMBL/GenBank/DDBJ databases">
        <title>Complete genome of Methanoplanus endosymbiosus DSM 3599.</title>
        <authorList>
            <person name="Chen S.-C."/>
            <person name="You Y.-T."/>
            <person name="Zhou Y.-Z."/>
            <person name="Lai M.-C."/>
        </authorList>
    </citation>
    <scope>NUCLEOTIDE SEQUENCE</scope>
    <source>
        <strain evidence="3">DSM 3599</strain>
    </source>
</reference>
<dbReference type="InterPro" id="IPR006016">
    <property type="entry name" value="UspA"/>
</dbReference>
<feature type="domain" description="UspA" evidence="2">
    <location>
        <begin position="2"/>
        <end position="151"/>
    </location>
</feature>
<evidence type="ECO:0000256" key="1">
    <source>
        <dbReference type="ARBA" id="ARBA00008791"/>
    </source>
</evidence>
<protein>
    <submittedName>
        <fullName evidence="3">Universal stress protein</fullName>
    </submittedName>
</protein>
<dbReference type="InterPro" id="IPR014729">
    <property type="entry name" value="Rossmann-like_a/b/a_fold"/>
</dbReference>
<evidence type="ECO:0000313" key="4">
    <source>
        <dbReference type="Proteomes" id="UP001060368"/>
    </source>
</evidence>
<dbReference type="PRINTS" id="PR01438">
    <property type="entry name" value="UNVRSLSTRESS"/>
</dbReference>
<dbReference type="SUPFAM" id="SSF52402">
    <property type="entry name" value="Adenine nucleotide alpha hydrolases-like"/>
    <property type="match status" value="1"/>
</dbReference>
<dbReference type="KEGG" id="mend:L6E24_10325"/>
<dbReference type="InterPro" id="IPR006015">
    <property type="entry name" value="Universal_stress_UspA"/>
</dbReference>
<dbReference type="GeneID" id="74308100"/>
<dbReference type="AlphaFoldDB" id="A0A9E7TJI1"/>
<comment type="similarity">
    <text evidence="1">Belongs to the universal stress protein A family.</text>
</comment>